<evidence type="ECO:0000313" key="4">
    <source>
        <dbReference type="Proteomes" id="UP000290174"/>
    </source>
</evidence>
<dbReference type="AlphaFoldDB" id="A0A4Q0Q7J4"/>
<dbReference type="SUPFAM" id="SSF53098">
    <property type="entry name" value="Ribonuclease H-like"/>
    <property type="match status" value="1"/>
</dbReference>
<sequence length="60" mass="6969">MRWRIELGFKRLKGLIGLKTPPGTDPRSAKPYLLAHLLIILLLEPLTRDFEDSPRWMQAV</sequence>
<dbReference type="Proteomes" id="UP000290174">
    <property type="component" value="Unassembled WGS sequence"/>
</dbReference>
<dbReference type="Proteomes" id="UP000289946">
    <property type="component" value="Unassembled WGS sequence"/>
</dbReference>
<accession>A0A4Q0Q7J4</accession>
<evidence type="ECO:0000313" key="3">
    <source>
        <dbReference type="Proteomes" id="UP000289946"/>
    </source>
</evidence>
<name>A0A4Q0Q7J4_9BRAD</name>
<protein>
    <recommendedName>
        <fullName evidence="5">Transposase IS4-like domain-containing protein</fullName>
    </recommendedName>
</protein>
<dbReference type="InterPro" id="IPR012337">
    <property type="entry name" value="RNaseH-like_sf"/>
</dbReference>
<keyword evidence="3" id="KW-1185">Reference proteome</keyword>
<proteinExistence type="predicted"/>
<gene>
    <name evidence="1" type="ORF">EAS61_37160</name>
    <name evidence="2" type="ORF">EAS62_37530</name>
</gene>
<dbReference type="EMBL" id="RDRA01000036">
    <property type="protein sequence ID" value="RXG86363.1"/>
    <property type="molecule type" value="Genomic_DNA"/>
</dbReference>
<organism evidence="1 4">
    <name type="scientific">Bradyrhizobium zhanjiangense</name>
    <dbReference type="NCBI Taxonomy" id="1325107"/>
    <lineage>
        <taxon>Bacteria</taxon>
        <taxon>Pseudomonadati</taxon>
        <taxon>Pseudomonadota</taxon>
        <taxon>Alphaproteobacteria</taxon>
        <taxon>Hyphomicrobiales</taxon>
        <taxon>Nitrobacteraceae</taxon>
        <taxon>Bradyrhizobium</taxon>
    </lineage>
</organism>
<evidence type="ECO:0008006" key="5">
    <source>
        <dbReference type="Google" id="ProtNLM"/>
    </source>
</evidence>
<evidence type="ECO:0000313" key="1">
    <source>
        <dbReference type="EMBL" id="RXG85102.1"/>
    </source>
</evidence>
<comment type="caution">
    <text evidence="1">The sequence shown here is derived from an EMBL/GenBank/DDBJ whole genome shotgun (WGS) entry which is preliminary data.</text>
</comment>
<dbReference type="EMBL" id="RKMK01000062">
    <property type="protein sequence ID" value="RXG85102.1"/>
    <property type="molecule type" value="Genomic_DNA"/>
</dbReference>
<reference evidence="1 4" key="1">
    <citation type="submission" date="2018-11" db="EMBL/GenBank/DDBJ databases">
        <title>Bradyrhizobium sp. nov., isolated from effective nodules of peanut in China.</title>
        <authorList>
            <person name="Li Y."/>
        </authorList>
    </citation>
    <scope>NUCLEOTIDE SEQUENCE [LARGE SCALE GENOMIC DNA]</scope>
    <source>
        <strain evidence="1 4">CCBAU 51770</strain>
        <strain evidence="2 3">CCBAU 51781</strain>
    </source>
</reference>
<evidence type="ECO:0000313" key="2">
    <source>
        <dbReference type="EMBL" id="RXG86363.1"/>
    </source>
</evidence>